<dbReference type="Pfam" id="PF07963">
    <property type="entry name" value="N_methyl"/>
    <property type="match status" value="1"/>
</dbReference>
<evidence type="ECO:0000256" key="1">
    <source>
        <dbReference type="SAM" id="Phobius"/>
    </source>
</evidence>
<dbReference type="PANTHER" id="PTHR30093:SF2">
    <property type="entry name" value="TYPE II SECRETION SYSTEM PROTEIN H"/>
    <property type="match status" value="1"/>
</dbReference>
<evidence type="ECO:0000259" key="2">
    <source>
        <dbReference type="Pfam" id="PF07596"/>
    </source>
</evidence>
<dbReference type="InterPro" id="IPR011453">
    <property type="entry name" value="DUF1559"/>
</dbReference>
<dbReference type="InterPro" id="IPR027558">
    <property type="entry name" value="Pre_pil_HX9DG_C"/>
</dbReference>
<dbReference type="Gene3D" id="3.30.700.10">
    <property type="entry name" value="Glycoprotein, Type 4 Pilin"/>
    <property type="match status" value="1"/>
</dbReference>
<dbReference type="RefSeq" id="WP_105354246.1">
    <property type="nucleotide sequence ID" value="NZ_PUIA01000037.1"/>
</dbReference>
<dbReference type="OrthoDB" id="255922at2"/>
<evidence type="ECO:0000313" key="4">
    <source>
        <dbReference type="Proteomes" id="UP000240009"/>
    </source>
</evidence>
<keyword evidence="1" id="KW-1133">Transmembrane helix</keyword>
<dbReference type="Proteomes" id="UP000240009">
    <property type="component" value="Unassembled WGS sequence"/>
</dbReference>
<dbReference type="EMBL" id="PUIA01000037">
    <property type="protein sequence ID" value="PQO31402.1"/>
    <property type="molecule type" value="Genomic_DNA"/>
</dbReference>
<dbReference type="InterPro" id="IPR045584">
    <property type="entry name" value="Pilin-like"/>
</dbReference>
<feature type="transmembrane region" description="Helical" evidence="1">
    <location>
        <begin position="13"/>
        <end position="31"/>
    </location>
</feature>
<dbReference type="NCBIfam" id="TIGR02532">
    <property type="entry name" value="IV_pilin_GFxxxE"/>
    <property type="match status" value="1"/>
</dbReference>
<dbReference type="NCBIfam" id="TIGR04294">
    <property type="entry name" value="pre_pil_HX9DG"/>
    <property type="match status" value="1"/>
</dbReference>
<gene>
    <name evidence="3" type="ORF">C5Y96_13770</name>
</gene>
<reference evidence="3 4" key="1">
    <citation type="submission" date="2018-02" db="EMBL/GenBank/DDBJ databases">
        <title>Comparative genomes isolates from brazilian mangrove.</title>
        <authorList>
            <person name="Araujo J.E."/>
            <person name="Taketani R.G."/>
            <person name="Silva M.C.P."/>
            <person name="Loureco M.V."/>
            <person name="Andreote F.D."/>
        </authorList>
    </citation>
    <scope>NUCLEOTIDE SEQUENCE [LARGE SCALE GENOMIC DNA]</scope>
    <source>
        <strain evidence="3 4">HEX-2 MGV</strain>
    </source>
</reference>
<keyword evidence="1" id="KW-0472">Membrane</keyword>
<dbReference type="PANTHER" id="PTHR30093">
    <property type="entry name" value="GENERAL SECRETION PATHWAY PROTEIN G"/>
    <property type="match status" value="1"/>
</dbReference>
<dbReference type="PROSITE" id="PS00409">
    <property type="entry name" value="PROKAR_NTER_METHYL"/>
    <property type="match status" value="1"/>
</dbReference>
<comment type="caution">
    <text evidence="3">The sequence shown here is derived from an EMBL/GenBank/DDBJ whole genome shotgun (WGS) entry which is preliminary data.</text>
</comment>
<evidence type="ECO:0000313" key="3">
    <source>
        <dbReference type="EMBL" id="PQO31402.1"/>
    </source>
</evidence>
<feature type="domain" description="DUF1559" evidence="2">
    <location>
        <begin position="32"/>
        <end position="312"/>
    </location>
</feature>
<dbReference type="Pfam" id="PF07596">
    <property type="entry name" value="SBP_bac_10"/>
    <property type="match status" value="1"/>
</dbReference>
<dbReference type="SUPFAM" id="SSF54523">
    <property type="entry name" value="Pili subunits"/>
    <property type="match status" value="1"/>
</dbReference>
<accession>A0A2S8FGZ5</accession>
<sequence length="330" mass="35452">MKNVNRGFTLVELLVVIAIIGVLIALLLPAVQQAREAARRMTCSNHLKQLGLALHNYHDTFQSLPPGGLWAHDMPWASPAPPSPNPSRGGVFTCLLPFIEQSALHDQIDFTSGSHVHDQWADSPANTIRVREVIIEAYQCPSDTHGGKIPGTNNAAHNYSANYGPSGVGSTGNPSCSCAQGAVFNGFKIDNSHNQDNPAGPFTRGGNRYCGKFSETTDGLSNTIYFGEVRSDCSTHARNGWANSNNGSGLVNTLIPINTDTCHDPADAPGGDTCYAKCNWNLEFGFRSLHPGGAQFVHGDGSVAFRAETIDHDAYQRLGQRDDGQPINLN</sequence>
<name>A0A2S8FGZ5_9BACT</name>
<protein>
    <submittedName>
        <fullName evidence="3">Prepilin-type cleavage/methylation domain-containing protein</fullName>
    </submittedName>
</protein>
<organism evidence="3 4">
    <name type="scientific">Blastopirellula marina</name>
    <dbReference type="NCBI Taxonomy" id="124"/>
    <lineage>
        <taxon>Bacteria</taxon>
        <taxon>Pseudomonadati</taxon>
        <taxon>Planctomycetota</taxon>
        <taxon>Planctomycetia</taxon>
        <taxon>Pirellulales</taxon>
        <taxon>Pirellulaceae</taxon>
        <taxon>Blastopirellula</taxon>
    </lineage>
</organism>
<keyword evidence="1" id="KW-0812">Transmembrane</keyword>
<dbReference type="InterPro" id="IPR012902">
    <property type="entry name" value="N_methyl_site"/>
</dbReference>
<dbReference type="AlphaFoldDB" id="A0A2S8FGZ5"/>
<proteinExistence type="predicted"/>